<feature type="compositionally biased region" description="Basic and acidic residues" evidence="1">
    <location>
        <begin position="99"/>
        <end position="108"/>
    </location>
</feature>
<dbReference type="PANTHER" id="PTHR35692">
    <property type="entry name" value="F26F24.11"/>
    <property type="match status" value="1"/>
</dbReference>
<evidence type="ECO:0000313" key="2">
    <source>
        <dbReference type="Proteomes" id="UP001652623"/>
    </source>
</evidence>
<reference evidence="3" key="1">
    <citation type="submission" date="2025-08" db="UniProtKB">
        <authorList>
            <consortium name="RefSeq"/>
        </authorList>
    </citation>
    <scope>IDENTIFICATION</scope>
    <source>
        <tissue evidence="3">Seedling</tissue>
    </source>
</reference>
<dbReference type="KEGG" id="zju:107431485"/>
<dbReference type="PANTHER" id="PTHR35692:SF1">
    <property type="entry name" value="F26F24.11"/>
    <property type="match status" value="1"/>
</dbReference>
<dbReference type="AlphaFoldDB" id="A0A6P4ANM2"/>
<protein>
    <submittedName>
        <fullName evidence="3">Uncharacterized protein LOC107431485</fullName>
    </submittedName>
</protein>
<feature type="compositionally biased region" description="Low complexity" evidence="1">
    <location>
        <begin position="185"/>
        <end position="202"/>
    </location>
</feature>
<feature type="compositionally biased region" description="Acidic residues" evidence="1">
    <location>
        <begin position="82"/>
        <end position="91"/>
    </location>
</feature>
<feature type="compositionally biased region" description="Basic and acidic residues" evidence="1">
    <location>
        <begin position="120"/>
        <end position="147"/>
    </location>
</feature>
<sequence length="297" mass="32657">MADFSFLSDTDESAVDELISQAQDLCILEQVSTINCSSFVDSLLPSDLESRFRKLKTFPQTNSKLRGKTPLDSSVKGKEGDSDGASDEDSEIFSPTKQNPDKKSDFKKKSQSGISSLPPDSKDFSVQKEVLKENSDGKRGSKSEAIHESVSSSTDSSISSLENAILSDSKRNPDKKKCSNRKSKTGSFSSPLGSSNSLMRSSPSPPKKAGCFWCSPKKNSSRKSKENRGSVLDFDCSIGDETFSDLGTFSRKEQEKILRKALKEEEKISREAEKIVKWAKQASARMNVSDIEDELSE</sequence>
<dbReference type="RefSeq" id="XP_015897890.3">
    <property type="nucleotide sequence ID" value="XM_016042404.4"/>
</dbReference>
<evidence type="ECO:0000256" key="1">
    <source>
        <dbReference type="SAM" id="MobiDB-lite"/>
    </source>
</evidence>
<keyword evidence="2" id="KW-1185">Reference proteome</keyword>
<gene>
    <name evidence="3" type="primary">LOC107431485</name>
</gene>
<feature type="region of interest" description="Disordered" evidence="1">
    <location>
        <begin position="59"/>
        <end position="228"/>
    </location>
</feature>
<feature type="compositionally biased region" description="Basic and acidic residues" evidence="1">
    <location>
        <begin position="168"/>
        <end position="177"/>
    </location>
</feature>
<evidence type="ECO:0000313" key="3">
    <source>
        <dbReference type="RefSeq" id="XP_015897890.3"/>
    </source>
</evidence>
<dbReference type="Proteomes" id="UP001652623">
    <property type="component" value="Chromosome 6"/>
</dbReference>
<proteinExistence type="predicted"/>
<accession>A0A6P4ANM2</accession>
<feature type="compositionally biased region" description="Low complexity" evidence="1">
    <location>
        <begin position="149"/>
        <end position="160"/>
    </location>
</feature>
<name>A0A6P4ANM2_ZIZJJ</name>
<dbReference type="FunCoup" id="A0A6P4ANM2">
    <property type="interactions" value="155"/>
</dbReference>
<dbReference type="GeneID" id="107431485"/>
<dbReference type="InParanoid" id="A0A6P4ANM2"/>
<organism evidence="2 3">
    <name type="scientific">Ziziphus jujuba</name>
    <name type="common">Chinese jujube</name>
    <name type="synonym">Ziziphus sativa</name>
    <dbReference type="NCBI Taxonomy" id="326968"/>
    <lineage>
        <taxon>Eukaryota</taxon>
        <taxon>Viridiplantae</taxon>
        <taxon>Streptophyta</taxon>
        <taxon>Embryophyta</taxon>
        <taxon>Tracheophyta</taxon>
        <taxon>Spermatophyta</taxon>
        <taxon>Magnoliopsida</taxon>
        <taxon>eudicotyledons</taxon>
        <taxon>Gunneridae</taxon>
        <taxon>Pentapetalae</taxon>
        <taxon>rosids</taxon>
        <taxon>fabids</taxon>
        <taxon>Rosales</taxon>
        <taxon>Rhamnaceae</taxon>
        <taxon>Paliureae</taxon>
        <taxon>Ziziphus</taxon>
    </lineage>
</organism>